<dbReference type="KEGG" id="mnu:NCTC10166_00347"/>
<dbReference type="InterPro" id="IPR000093">
    <property type="entry name" value="DNA_Rcmb_RecR"/>
</dbReference>
<comment type="similarity">
    <text evidence="7">Belongs to the RecR family.</text>
</comment>
<keyword evidence="2 7" id="KW-0227">DNA damage</keyword>
<dbReference type="GO" id="GO:0003677">
    <property type="term" value="F:DNA binding"/>
    <property type="evidence" value="ECO:0007669"/>
    <property type="project" value="UniProtKB-UniRule"/>
</dbReference>
<dbReference type="RefSeq" id="WP_129719773.1">
    <property type="nucleotide sequence ID" value="NZ_LR214951.1"/>
</dbReference>
<evidence type="ECO:0000256" key="1">
    <source>
        <dbReference type="ARBA" id="ARBA00022723"/>
    </source>
</evidence>
<keyword evidence="4 7" id="KW-0862">Zinc</keyword>
<evidence type="ECO:0000256" key="2">
    <source>
        <dbReference type="ARBA" id="ARBA00022763"/>
    </source>
</evidence>
<evidence type="ECO:0000256" key="6">
    <source>
        <dbReference type="ARBA" id="ARBA00023204"/>
    </source>
</evidence>
<dbReference type="OrthoDB" id="9802672at2"/>
<evidence type="ECO:0000256" key="7">
    <source>
        <dbReference type="HAMAP-Rule" id="MF_00017"/>
    </source>
</evidence>
<name>A0A449A574_9BACT</name>
<dbReference type="Pfam" id="PF13662">
    <property type="entry name" value="Toprim_4"/>
    <property type="match status" value="1"/>
</dbReference>
<comment type="function">
    <text evidence="7">May play a role in DNA repair. It seems to be involved in an RecBC-independent recombinational process of DNA repair. It may act with RecF and RecO.</text>
</comment>
<dbReference type="InterPro" id="IPR006171">
    <property type="entry name" value="TOPRIM_dom"/>
</dbReference>
<dbReference type="PROSITE" id="PS50880">
    <property type="entry name" value="TOPRIM"/>
    <property type="match status" value="1"/>
</dbReference>
<reference evidence="9 10" key="1">
    <citation type="submission" date="2019-01" db="EMBL/GenBank/DDBJ databases">
        <authorList>
            <consortium name="Pathogen Informatics"/>
        </authorList>
    </citation>
    <scope>NUCLEOTIDE SEQUENCE [LARGE SCALE GENOMIC DNA]</scope>
    <source>
        <strain evidence="9 10">NCTC10166</strain>
    </source>
</reference>
<dbReference type="Gene3D" id="6.10.250.240">
    <property type="match status" value="1"/>
</dbReference>
<evidence type="ECO:0000256" key="5">
    <source>
        <dbReference type="ARBA" id="ARBA00023172"/>
    </source>
</evidence>
<dbReference type="HAMAP" id="MF_00017">
    <property type="entry name" value="RecR"/>
    <property type="match status" value="1"/>
</dbReference>
<dbReference type="Pfam" id="PF21175">
    <property type="entry name" value="RecR_C"/>
    <property type="match status" value="1"/>
</dbReference>
<sequence length="194" mass="22527">MFGKEYDSLILNLKKIPGITKKQSEKIAFYILNLDYKELDILINSMQELNKNLNKCSTCNFITRNVKCEICLDANRSKRLLLVESDLDVIKLENSKIFDGKYFVFNFEDKESIENDLILLFSIFDDFNEIIISFSPTIQGIAYTNYISSILLKKNKNKKISKIAYGIPIGSKIDYMDSFSIKESIENRKEIKNK</sequence>
<dbReference type="Gene3D" id="1.10.8.420">
    <property type="entry name" value="RecR Domain 1"/>
    <property type="match status" value="1"/>
</dbReference>
<keyword evidence="6 7" id="KW-0234">DNA repair</keyword>
<feature type="zinc finger region" description="C4-type" evidence="7">
    <location>
        <begin position="56"/>
        <end position="71"/>
    </location>
</feature>
<keyword evidence="1 7" id="KW-0479">Metal-binding</keyword>
<dbReference type="Gene3D" id="3.40.1360.10">
    <property type="match status" value="1"/>
</dbReference>
<dbReference type="PANTHER" id="PTHR30446:SF0">
    <property type="entry name" value="RECOMBINATION PROTEIN RECR"/>
    <property type="match status" value="1"/>
</dbReference>
<dbReference type="AlphaFoldDB" id="A0A449A574"/>
<dbReference type="PROSITE" id="PS01300">
    <property type="entry name" value="RECR"/>
    <property type="match status" value="1"/>
</dbReference>
<dbReference type="Proteomes" id="UP000289440">
    <property type="component" value="Chromosome"/>
</dbReference>
<organism evidence="9 10">
    <name type="scientific">Mesomycoplasma neurolyticum</name>
    <dbReference type="NCBI Taxonomy" id="2120"/>
    <lineage>
        <taxon>Bacteria</taxon>
        <taxon>Bacillati</taxon>
        <taxon>Mycoplasmatota</taxon>
        <taxon>Mycoplasmoidales</taxon>
        <taxon>Metamycoplasmataceae</taxon>
        <taxon>Mesomycoplasma</taxon>
    </lineage>
</organism>
<evidence type="ECO:0000313" key="9">
    <source>
        <dbReference type="EMBL" id="VEU59379.1"/>
    </source>
</evidence>
<dbReference type="InterPro" id="IPR015967">
    <property type="entry name" value="Rcmb_RecR_Znf"/>
</dbReference>
<evidence type="ECO:0000259" key="8">
    <source>
        <dbReference type="PROSITE" id="PS50880"/>
    </source>
</evidence>
<dbReference type="GO" id="GO:0008270">
    <property type="term" value="F:zinc ion binding"/>
    <property type="evidence" value="ECO:0007669"/>
    <property type="project" value="UniProtKB-KW"/>
</dbReference>
<dbReference type="GO" id="GO:0006281">
    <property type="term" value="P:DNA repair"/>
    <property type="evidence" value="ECO:0007669"/>
    <property type="project" value="UniProtKB-UniRule"/>
</dbReference>
<dbReference type="EMBL" id="LR214951">
    <property type="protein sequence ID" value="VEU59379.1"/>
    <property type="molecule type" value="Genomic_DNA"/>
</dbReference>
<evidence type="ECO:0000256" key="4">
    <source>
        <dbReference type="ARBA" id="ARBA00022833"/>
    </source>
</evidence>
<evidence type="ECO:0000256" key="3">
    <source>
        <dbReference type="ARBA" id="ARBA00022771"/>
    </source>
</evidence>
<keyword evidence="5 7" id="KW-0233">DNA recombination</keyword>
<dbReference type="PANTHER" id="PTHR30446">
    <property type="entry name" value="RECOMBINATION PROTEIN RECR"/>
    <property type="match status" value="1"/>
</dbReference>
<gene>
    <name evidence="7 9" type="primary">recR</name>
    <name evidence="9" type="ORF">NCTC10166_00347</name>
</gene>
<dbReference type="GO" id="GO:0006310">
    <property type="term" value="P:DNA recombination"/>
    <property type="evidence" value="ECO:0007669"/>
    <property type="project" value="UniProtKB-UniRule"/>
</dbReference>
<protein>
    <recommendedName>
        <fullName evidence="7">Recombination protein RecR</fullName>
    </recommendedName>
</protein>
<evidence type="ECO:0000313" key="10">
    <source>
        <dbReference type="Proteomes" id="UP000289440"/>
    </source>
</evidence>
<accession>A0A449A574</accession>
<keyword evidence="3 7" id="KW-0863">Zinc-finger</keyword>
<dbReference type="SUPFAM" id="SSF111304">
    <property type="entry name" value="Recombination protein RecR"/>
    <property type="match status" value="1"/>
</dbReference>
<proteinExistence type="inferred from homology"/>
<keyword evidence="10" id="KW-1185">Reference proteome</keyword>
<dbReference type="InterPro" id="IPR023627">
    <property type="entry name" value="Rcmb_RecR"/>
</dbReference>
<feature type="domain" description="Toprim" evidence="8">
    <location>
        <begin position="78"/>
        <end position="168"/>
    </location>
</feature>